<dbReference type="AlphaFoldDB" id="A0A1E5Q8L3"/>
<evidence type="ECO:0000313" key="2">
    <source>
        <dbReference type="EMBL" id="OEJ67742.1"/>
    </source>
</evidence>
<sequence length="176" mass="19233">MLDILLAHPAANLVGIVCVALGATWPLYKTRSSLLWAQVAVHGAFSLHFYLLEAFTGSIMNALGGVQAISAIPLGTRPGFKIIYLLSLPLIALGAYLTWQGWPSVFSSLALALFSLARYQSTILPLRLLMMLGIVCWTVHDVLVMSIPGLSADALSLTTSLWMIFVEHRKRLEVVR</sequence>
<dbReference type="STRING" id="28181.BEN30_08400"/>
<dbReference type="Pfam" id="PF10688">
    <property type="entry name" value="Imp-YgjV"/>
    <property type="match status" value="1"/>
</dbReference>
<keyword evidence="3" id="KW-1185">Reference proteome</keyword>
<dbReference type="EMBL" id="MCGG01000020">
    <property type="protein sequence ID" value="OEJ67742.1"/>
    <property type="molecule type" value="Genomic_DNA"/>
</dbReference>
<keyword evidence="1" id="KW-0812">Transmembrane</keyword>
<evidence type="ECO:0000256" key="1">
    <source>
        <dbReference type="SAM" id="Phobius"/>
    </source>
</evidence>
<organism evidence="2 3">
    <name type="scientific">Magnetovibrio blakemorei</name>
    <dbReference type="NCBI Taxonomy" id="28181"/>
    <lineage>
        <taxon>Bacteria</taxon>
        <taxon>Pseudomonadati</taxon>
        <taxon>Pseudomonadota</taxon>
        <taxon>Alphaproteobacteria</taxon>
        <taxon>Rhodospirillales</taxon>
        <taxon>Magnetovibrionaceae</taxon>
        <taxon>Magnetovibrio</taxon>
    </lineage>
</organism>
<accession>A0A1E5Q8L3</accession>
<keyword evidence="1" id="KW-0472">Membrane</keyword>
<feature type="transmembrane region" description="Helical" evidence="1">
    <location>
        <begin position="6"/>
        <end position="27"/>
    </location>
</feature>
<name>A0A1E5Q8L3_9PROT</name>
<dbReference type="Proteomes" id="UP000095347">
    <property type="component" value="Unassembled WGS sequence"/>
</dbReference>
<evidence type="ECO:0000313" key="3">
    <source>
        <dbReference type="Proteomes" id="UP000095347"/>
    </source>
</evidence>
<dbReference type="InterPro" id="IPR019629">
    <property type="entry name" value="Uncharacterised_HI1736/YgjV"/>
</dbReference>
<feature type="transmembrane region" description="Helical" evidence="1">
    <location>
        <begin position="58"/>
        <end position="75"/>
    </location>
</feature>
<dbReference type="RefSeq" id="WP_069957602.1">
    <property type="nucleotide sequence ID" value="NZ_MCGG01000020.1"/>
</dbReference>
<reference evidence="3" key="1">
    <citation type="submission" date="2016-07" db="EMBL/GenBank/DDBJ databases">
        <authorList>
            <person name="Florea S."/>
            <person name="Webb J.S."/>
            <person name="Jaromczyk J."/>
            <person name="Schardl C.L."/>
        </authorList>
    </citation>
    <scope>NUCLEOTIDE SEQUENCE [LARGE SCALE GENOMIC DNA]</scope>
    <source>
        <strain evidence="3">MV-1</strain>
    </source>
</reference>
<dbReference type="OrthoDB" id="7510952at2"/>
<evidence type="ECO:0008006" key="4">
    <source>
        <dbReference type="Google" id="ProtNLM"/>
    </source>
</evidence>
<comment type="caution">
    <text evidence="2">The sequence shown here is derived from an EMBL/GenBank/DDBJ whole genome shotgun (WGS) entry which is preliminary data.</text>
</comment>
<feature type="transmembrane region" description="Helical" evidence="1">
    <location>
        <begin position="82"/>
        <end position="99"/>
    </location>
</feature>
<keyword evidence="1" id="KW-1133">Transmembrane helix</keyword>
<protein>
    <recommendedName>
        <fullName evidence="4">YgjV family protein</fullName>
    </recommendedName>
</protein>
<gene>
    <name evidence="2" type="ORF">BEN30_08400</name>
</gene>
<proteinExistence type="predicted"/>